<dbReference type="Proteomes" id="UP001557484">
    <property type="component" value="Unassembled WGS sequence"/>
</dbReference>
<dbReference type="Pfam" id="PF10975">
    <property type="entry name" value="DUF2802"/>
    <property type="match status" value="1"/>
</dbReference>
<dbReference type="InterPro" id="IPR021244">
    <property type="entry name" value="DUF2802"/>
</dbReference>
<evidence type="ECO:0000313" key="2">
    <source>
        <dbReference type="EMBL" id="MEX1665422.1"/>
    </source>
</evidence>
<protein>
    <submittedName>
        <fullName evidence="2">DUF2802 domain-containing protein</fullName>
    </submittedName>
</protein>
<name>A0ABV3TUY8_9GAMM</name>
<dbReference type="RefSeq" id="WP_368375526.1">
    <property type="nucleotide sequence ID" value="NZ_JBFRYB010000001.1"/>
</dbReference>
<keyword evidence="1" id="KW-1133">Transmembrane helix</keyword>
<gene>
    <name evidence="2" type="ORF">AB4875_07960</name>
</gene>
<dbReference type="EMBL" id="JBFRYB010000001">
    <property type="protein sequence ID" value="MEX1665422.1"/>
    <property type="molecule type" value="Genomic_DNA"/>
</dbReference>
<evidence type="ECO:0000256" key="1">
    <source>
        <dbReference type="SAM" id="Phobius"/>
    </source>
</evidence>
<accession>A0ABV3TUY8</accession>
<keyword evidence="1" id="KW-0812">Transmembrane</keyword>
<reference evidence="2 3" key="1">
    <citation type="journal article" date="2011" name="Int. J. Syst. Evol. Microbiol.">
        <title>Zhongshania antarctica gen. nov., sp. nov. and Zhongshania guokunii sp. nov., gammaproteobacteria respectively isolated from coastal attached (fast) ice and surface seawater of the Antarctic.</title>
        <authorList>
            <person name="Li H.J."/>
            <person name="Zhang X.Y."/>
            <person name="Chen C.X."/>
            <person name="Zhang Y.J."/>
            <person name="Gao Z.M."/>
            <person name="Yu Y."/>
            <person name="Chen X.L."/>
            <person name="Chen B."/>
            <person name="Zhang Y.Z."/>
        </authorList>
    </citation>
    <scope>NUCLEOTIDE SEQUENCE [LARGE SCALE GENOMIC DNA]</scope>
    <source>
        <strain evidence="2 3">R06B22</strain>
    </source>
</reference>
<organism evidence="2 3">
    <name type="scientific">Zhongshania arctica</name>
    <dbReference type="NCBI Taxonomy" id="3238302"/>
    <lineage>
        <taxon>Bacteria</taxon>
        <taxon>Pseudomonadati</taxon>
        <taxon>Pseudomonadota</taxon>
        <taxon>Gammaproteobacteria</taxon>
        <taxon>Cellvibrionales</taxon>
        <taxon>Spongiibacteraceae</taxon>
        <taxon>Zhongshania</taxon>
    </lineage>
</organism>
<sequence length="153" mass="17133">MTKYDYLEFPMKFIEWCQRLSEASLLGLVLSLVGIGLLMFMVKARRSDTVKEISQTQNADADADAVVVALERKIEYQNSAMTMLGERISALEEYLEMLGERQQRNDADKKDMRFYQQVSVMAGQGVGAPELAQRCGISASEADLITALSKKSH</sequence>
<feature type="transmembrane region" description="Helical" evidence="1">
    <location>
        <begin position="20"/>
        <end position="42"/>
    </location>
</feature>
<keyword evidence="3" id="KW-1185">Reference proteome</keyword>
<proteinExistence type="predicted"/>
<comment type="caution">
    <text evidence="2">The sequence shown here is derived from an EMBL/GenBank/DDBJ whole genome shotgun (WGS) entry which is preliminary data.</text>
</comment>
<evidence type="ECO:0000313" key="3">
    <source>
        <dbReference type="Proteomes" id="UP001557484"/>
    </source>
</evidence>
<keyword evidence="1" id="KW-0472">Membrane</keyword>